<accession>A0AAJ1V6I1</accession>
<comment type="caution">
    <text evidence="1">The sequence shown here is derived from an EMBL/GenBank/DDBJ whole genome shotgun (WGS) entry which is preliminary data.</text>
</comment>
<gene>
    <name evidence="1" type="ORF">QP520_00665</name>
</gene>
<sequence>MANPKVFSLFKTKNYAECFPNISVLGKKVDFFLECSSYDVILPVKVKGYSKLDVFEEAVLKLIAYKTTTSEDMADILCLTPDLVNFIIIRLQEMDLLQDNGRDLTEQGKKYIRVDEKITGDANVEFAQAKVFVINQTGEILPYIQKGELISDPIENIQGSILTVEYGTVGNPIRIKGKILRQNRADKKKEMLQCSSLRAAIDKYNKIVKENVNFDSIEYAQEWAIENTSSDDVYFHMQAVVQDGNVDEILVSDGLVVNIDFVNDYIKRNHLDFISVVKERATKNIIQESDDDTDEDTKVTPNYKYRELRSLMSKINSFSQVYDCSDDEDESENEASVSLDENQMLQAEQKKFILNCYSAFEWSLFYYDAKYPMNSNVSSIIENQTAFQNANTLIQMATKIGVIDPNRYEEMFYSLDSNRIKRMFRTNTPELRVALSLAIVTSVHNGQCEFRELFNKRPGLFRVLRNLFREHGDLSHQTFTNEIDKRRNKEIYDLLIDFITILQPDYDIGANSGVKNRRVLSQISQDKLNAEVSLSKRLGALYYYNLLPETIKEEWILVSPDKVHYPEAAEYFDILYRIMQDTLYYALKDIRKNPQLCKTEILSKLKEKGVVSNSFDTVNEIFVAKILMSENATLGANAMVYLYYQKDNVVNELKNVNFVQIIEQLVQLRKHGNNVALSVNTRNLNKIRDNMLDIVKLIGGN</sequence>
<proteinExistence type="predicted"/>
<dbReference type="EMBL" id="JASORJ010000001">
    <property type="protein sequence ID" value="MDK7356145.1"/>
    <property type="molecule type" value="Genomic_DNA"/>
</dbReference>
<dbReference type="AlphaFoldDB" id="A0AAJ1V6I1"/>
<dbReference type="Proteomes" id="UP001236274">
    <property type="component" value="Unassembled WGS sequence"/>
</dbReference>
<protein>
    <submittedName>
        <fullName evidence="1">Uncharacterized protein</fullName>
    </submittedName>
</protein>
<evidence type="ECO:0000313" key="2">
    <source>
        <dbReference type="Proteomes" id="UP001236274"/>
    </source>
</evidence>
<evidence type="ECO:0000313" key="1">
    <source>
        <dbReference type="EMBL" id="MDK7356145.1"/>
    </source>
</evidence>
<reference evidence="1" key="1">
    <citation type="submission" date="2023-05" db="EMBL/GenBank/DDBJ databases">
        <title>Cataloging the Phylogenetic Diversity of Human Bladder Bacteria.</title>
        <authorList>
            <person name="Du J."/>
        </authorList>
    </citation>
    <scope>NUCLEOTIDE SEQUENCE</scope>
    <source>
        <strain evidence="1">UMB10101</strain>
    </source>
</reference>
<name>A0AAJ1V6I1_9FIRM</name>
<dbReference type="RefSeq" id="WP_285416339.1">
    <property type="nucleotide sequence ID" value="NZ_JASORJ010000001.1"/>
</dbReference>
<organism evidence="1 2">
    <name type="scientific">Veillonella atypica</name>
    <dbReference type="NCBI Taxonomy" id="39777"/>
    <lineage>
        <taxon>Bacteria</taxon>
        <taxon>Bacillati</taxon>
        <taxon>Bacillota</taxon>
        <taxon>Negativicutes</taxon>
        <taxon>Veillonellales</taxon>
        <taxon>Veillonellaceae</taxon>
        <taxon>Veillonella</taxon>
    </lineage>
</organism>